<dbReference type="SMART" id="SM00108">
    <property type="entry name" value="B_lectin"/>
    <property type="match status" value="1"/>
</dbReference>
<dbReference type="PROSITE" id="PS50948">
    <property type="entry name" value="PAN"/>
    <property type="match status" value="1"/>
</dbReference>
<dbReference type="PIRSF" id="PIRSF002686">
    <property type="entry name" value="SLG"/>
    <property type="match status" value="1"/>
</dbReference>
<evidence type="ECO:0008006" key="10">
    <source>
        <dbReference type="Google" id="ProtNLM"/>
    </source>
</evidence>
<dbReference type="EMBL" id="JABCRI010000017">
    <property type="protein sequence ID" value="KAF8390861.1"/>
    <property type="molecule type" value="Genomic_DNA"/>
</dbReference>
<evidence type="ECO:0000256" key="1">
    <source>
        <dbReference type="ARBA" id="ARBA00003061"/>
    </source>
</evidence>
<protein>
    <recommendedName>
        <fullName evidence="10">S-locus glycoprotein</fullName>
    </recommendedName>
</protein>
<evidence type="ECO:0000259" key="6">
    <source>
        <dbReference type="PROSITE" id="PS50927"/>
    </source>
</evidence>
<dbReference type="Pfam" id="PF01453">
    <property type="entry name" value="B_lectin"/>
    <property type="match status" value="1"/>
</dbReference>
<comment type="caution">
    <text evidence="8">The sequence shown here is derived from an EMBL/GenBank/DDBJ whole genome shotgun (WGS) entry which is preliminary data.</text>
</comment>
<keyword evidence="3" id="KW-1015">Disulfide bond</keyword>
<dbReference type="PANTHER" id="PTHR32444">
    <property type="entry name" value="BULB-TYPE LECTIN DOMAIN-CONTAINING PROTEIN"/>
    <property type="match status" value="1"/>
</dbReference>
<dbReference type="InterPro" id="IPR003609">
    <property type="entry name" value="Pan_app"/>
</dbReference>
<evidence type="ECO:0000256" key="3">
    <source>
        <dbReference type="ARBA" id="ARBA00023157"/>
    </source>
</evidence>
<accession>A0A834YSM5</accession>
<proteinExistence type="predicted"/>
<dbReference type="Gene3D" id="2.90.10.10">
    <property type="entry name" value="Bulb-type lectin domain"/>
    <property type="match status" value="1"/>
</dbReference>
<dbReference type="FunFam" id="2.90.10.10:FF:000004">
    <property type="entry name" value="G-type lectin S-receptor-like serine/threonine-protein kinase"/>
    <property type="match status" value="1"/>
</dbReference>
<feature type="signal peptide" evidence="5">
    <location>
        <begin position="1"/>
        <end position="25"/>
    </location>
</feature>
<dbReference type="InterPro" id="IPR036426">
    <property type="entry name" value="Bulb-type_lectin_dom_sf"/>
</dbReference>
<dbReference type="InterPro" id="IPR000858">
    <property type="entry name" value="S_locus_glycoprot_dom"/>
</dbReference>
<evidence type="ECO:0000313" key="8">
    <source>
        <dbReference type="EMBL" id="KAF8390861.1"/>
    </source>
</evidence>
<reference evidence="8 9" key="1">
    <citation type="submission" date="2020-04" db="EMBL/GenBank/DDBJ databases">
        <title>Plant Genome Project.</title>
        <authorList>
            <person name="Zhang R.-G."/>
        </authorList>
    </citation>
    <scope>NUCLEOTIDE SEQUENCE [LARGE SCALE GENOMIC DNA]</scope>
    <source>
        <strain evidence="8">YNK0</strain>
        <tissue evidence="8">Leaf</tissue>
    </source>
</reference>
<evidence type="ECO:0000256" key="5">
    <source>
        <dbReference type="SAM" id="SignalP"/>
    </source>
</evidence>
<dbReference type="Pfam" id="PF00954">
    <property type="entry name" value="S_locus_glycop"/>
    <property type="match status" value="1"/>
</dbReference>
<dbReference type="AlphaFoldDB" id="A0A834YSM5"/>
<dbReference type="Pfam" id="PF08276">
    <property type="entry name" value="PAN_2"/>
    <property type="match status" value="1"/>
</dbReference>
<dbReference type="PROSITE" id="PS50927">
    <property type="entry name" value="BULB_LECTIN"/>
    <property type="match status" value="1"/>
</dbReference>
<dbReference type="CDD" id="cd01098">
    <property type="entry name" value="PAN_AP_plant"/>
    <property type="match status" value="1"/>
</dbReference>
<name>A0A834YSM5_TETSI</name>
<feature type="chain" id="PRO_5032640381" description="S-locus glycoprotein" evidence="5">
    <location>
        <begin position="26"/>
        <end position="477"/>
    </location>
</feature>
<dbReference type="CDD" id="cd00028">
    <property type="entry name" value="B_lectin"/>
    <property type="match status" value="1"/>
</dbReference>
<dbReference type="SUPFAM" id="SSF51110">
    <property type="entry name" value="alpha-D-mannose-specific plant lectins"/>
    <property type="match status" value="1"/>
</dbReference>
<dbReference type="Proteomes" id="UP000655225">
    <property type="component" value="Unassembled WGS sequence"/>
</dbReference>
<keyword evidence="2 5" id="KW-0732">Signal</keyword>
<dbReference type="SMART" id="SM00473">
    <property type="entry name" value="PAN_AP"/>
    <property type="match status" value="1"/>
</dbReference>
<feature type="domain" description="Apple" evidence="7">
    <location>
        <begin position="345"/>
        <end position="423"/>
    </location>
</feature>
<dbReference type="GO" id="GO:0048544">
    <property type="term" value="P:recognition of pollen"/>
    <property type="evidence" value="ECO:0007669"/>
    <property type="project" value="InterPro"/>
</dbReference>
<dbReference type="PANTHER" id="PTHR32444:SF185">
    <property type="entry name" value="RECEPTOR-LIKE SERINE_THREONINE-PROTEIN KINASE"/>
    <property type="match status" value="1"/>
</dbReference>
<keyword evidence="4" id="KW-0812">Transmembrane</keyword>
<keyword evidence="9" id="KW-1185">Reference proteome</keyword>
<keyword evidence="4" id="KW-1133">Transmembrane helix</keyword>
<sequence>MERLPFFIFSFTCLFFISKLSVAVAVAVDTISPNQTIRDGQTLVSAGQIFELGFFSPGSSSTKRYLGIWFKSIHPQTVVWVANRNNPLTNSSGALTISGDGNIVLLNELETLIWSSNSSIAAKNPVAQLLDSGNLVLRDGSNVNPESYLWQSFDYPSDTLLPGMKLGVNLRSGKNWYLTSWKSEDDPSPGDYTFKFDYRGLPQIVLRKGSVVKFRSEPWDDEFRIRASELSKTSVFSPSFVSNDEAVYYYSSDNYRRFTISRLVVNPKGLLQHMSWDDTLLQWEIIIVLQNNICDDYGICGAYGSCNINNTQVCKCLNGFTPRSPQEYNAHDWSGGCVPRSPRKCGSEEGFRKFSQMKLPDKSSFNRGIGSIECEEACLNNCSCVAYAQTGVGPVGSCAFWYGDLLDIREYSEGGYELYIRMAASELDSNNNGKPVAVIVAVSVVSGMLLCVLIGWYIRWRMKERREGNPSCHSWNL</sequence>
<gene>
    <name evidence="8" type="ORF">HHK36_023160</name>
</gene>
<evidence type="ECO:0000259" key="7">
    <source>
        <dbReference type="PROSITE" id="PS50948"/>
    </source>
</evidence>
<feature type="transmembrane region" description="Helical" evidence="4">
    <location>
        <begin position="436"/>
        <end position="458"/>
    </location>
</feature>
<dbReference type="InterPro" id="IPR001480">
    <property type="entry name" value="Bulb-type_lectin_dom"/>
</dbReference>
<organism evidence="8 9">
    <name type="scientific">Tetracentron sinense</name>
    <name type="common">Spur-leaf</name>
    <dbReference type="NCBI Taxonomy" id="13715"/>
    <lineage>
        <taxon>Eukaryota</taxon>
        <taxon>Viridiplantae</taxon>
        <taxon>Streptophyta</taxon>
        <taxon>Embryophyta</taxon>
        <taxon>Tracheophyta</taxon>
        <taxon>Spermatophyta</taxon>
        <taxon>Magnoliopsida</taxon>
        <taxon>Trochodendrales</taxon>
        <taxon>Trochodendraceae</taxon>
        <taxon>Tetracentron</taxon>
    </lineage>
</organism>
<evidence type="ECO:0000256" key="4">
    <source>
        <dbReference type="SAM" id="Phobius"/>
    </source>
</evidence>
<evidence type="ECO:0000256" key="2">
    <source>
        <dbReference type="ARBA" id="ARBA00022729"/>
    </source>
</evidence>
<dbReference type="OMA" id="NLANIFW"/>
<dbReference type="InterPro" id="IPR035446">
    <property type="entry name" value="SLSG/EP1"/>
</dbReference>
<comment type="function">
    <text evidence="1">Involved in sporophytic self-incompatibility system (the inability of flowering plants to achieve self-fertilization).</text>
</comment>
<feature type="domain" description="Bulb-type lectin" evidence="6">
    <location>
        <begin position="28"/>
        <end position="150"/>
    </location>
</feature>
<keyword evidence="4" id="KW-0472">Membrane</keyword>
<evidence type="ECO:0000313" key="9">
    <source>
        <dbReference type="Proteomes" id="UP000655225"/>
    </source>
</evidence>